<dbReference type="SUPFAM" id="SSF53271">
    <property type="entry name" value="PRTase-like"/>
    <property type="match status" value="1"/>
</dbReference>
<dbReference type="OrthoDB" id="9779910at2"/>
<dbReference type="RefSeq" id="WP_145203992.1">
    <property type="nucleotide sequence ID" value="NZ_CP036267.1"/>
</dbReference>
<protein>
    <submittedName>
        <fullName evidence="3">DNA utilization protein GntX</fullName>
    </submittedName>
</protein>
<dbReference type="Gene3D" id="3.40.50.2020">
    <property type="match status" value="1"/>
</dbReference>
<dbReference type="InterPro" id="IPR051910">
    <property type="entry name" value="ComF/GntX_DNA_util-trans"/>
</dbReference>
<dbReference type="PANTHER" id="PTHR47505:SF1">
    <property type="entry name" value="DNA UTILIZATION PROTEIN YHGH"/>
    <property type="match status" value="1"/>
</dbReference>
<sequence>MSLITAPLNRFLETGAEFLFPSACSLCHSAIPPSCPNRICAECLDALNLKQKNSCELCSAVVGPNLATDNGCIHCRHEGYEFRSVASLGNYSGLLKKAVLQGKCQYDELALRTLAELLSQVVYEEAPNRSMDLIVPIPQHWSDRFLSLNQASMTIANQLSRLLKLPNDRHILRKRERTPKQHLLSPAARRKNLRSAFKVNRGIDLTGLSILLVDDVLTTGTTCQRATRVLLQAGAEEVRVAVLARGIGA</sequence>
<dbReference type="EMBL" id="CP036267">
    <property type="protein sequence ID" value="QDT35056.1"/>
    <property type="molecule type" value="Genomic_DNA"/>
</dbReference>
<feature type="domain" description="Phosphoribosyltransferase" evidence="2">
    <location>
        <begin position="145"/>
        <end position="245"/>
    </location>
</feature>
<proteinExistence type="inferred from homology"/>
<dbReference type="CDD" id="cd06223">
    <property type="entry name" value="PRTases_typeI"/>
    <property type="match status" value="1"/>
</dbReference>
<accession>A0A517QTU7</accession>
<reference evidence="3 4" key="1">
    <citation type="submission" date="2019-02" db="EMBL/GenBank/DDBJ databases">
        <title>Deep-cultivation of Planctomycetes and their phenomic and genomic characterization uncovers novel biology.</title>
        <authorList>
            <person name="Wiegand S."/>
            <person name="Jogler M."/>
            <person name="Boedeker C."/>
            <person name="Pinto D."/>
            <person name="Vollmers J."/>
            <person name="Rivas-Marin E."/>
            <person name="Kohn T."/>
            <person name="Peeters S.H."/>
            <person name="Heuer A."/>
            <person name="Rast P."/>
            <person name="Oberbeckmann S."/>
            <person name="Bunk B."/>
            <person name="Jeske O."/>
            <person name="Meyerdierks A."/>
            <person name="Storesund J.E."/>
            <person name="Kallscheuer N."/>
            <person name="Luecker S."/>
            <person name="Lage O.M."/>
            <person name="Pohl T."/>
            <person name="Merkel B.J."/>
            <person name="Hornburger P."/>
            <person name="Mueller R.-W."/>
            <person name="Bruemmer F."/>
            <person name="Labrenz M."/>
            <person name="Spormann A.M."/>
            <person name="Op den Camp H."/>
            <person name="Overmann J."/>
            <person name="Amann R."/>
            <person name="Jetten M.S.M."/>
            <person name="Mascher T."/>
            <person name="Medema M.H."/>
            <person name="Devos D.P."/>
            <person name="Kaster A.-K."/>
            <person name="Ovreas L."/>
            <person name="Rohde M."/>
            <person name="Galperin M.Y."/>
            <person name="Jogler C."/>
        </authorList>
    </citation>
    <scope>NUCLEOTIDE SEQUENCE [LARGE SCALE GENOMIC DNA]</scope>
    <source>
        <strain evidence="3 4">Mal48</strain>
    </source>
</reference>
<gene>
    <name evidence="3" type="ORF">Mal48_43300</name>
</gene>
<dbReference type="AlphaFoldDB" id="A0A517QTU7"/>
<keyword evidence="4" id="KW-1185">Reference proteome</keyword>
<dbReference type="KEGG" id="tpol:Mal48_43300"/>
<evidence type="ECO:0000313" key="3">
    <source>
        <dbReference type="EMBL" id="QDT35056.1"/>
    </source>
</evidence>
<evidence type="ECO:0000259" key="2">
    <source>
        <dbReference type="Pfam" id="PF00156"/>
    </source>
</evidence>
<comment type="similarity">
    <text evidence="1">Belongs to the ComF/GntX family.</text>
</comment>
<dbReference type="Proteomes" id="UP000315724">
    <property type="component" value="Chromosome"/>
</dbReference>
<evidence type="ECO:0000313" key="4">
    <source>
        <dbReference type="Proteomes" id="UP000315724"/>
    </source>
</evidence>
<dbReference type="InterPro" id="IPR000836">
    <property type="entry name" value="PRTase_dom"/>
</dbReference>
<dbReference type="Pfam" id="PF00156">
    <property type="entry name" value="Pribosyltran"/>
    <property type="match status" value="1"/>
</dbReference>
<dbReference type="PANTHER" id="PTHR47505">
    <property type="entry name" value="DNA UTILIZATION PROTEIN YHGH"/>
    <property type="match status" value="1"/>
</dbReference>
<name>A0A517QTU7_9PLAN</name>
<organism evidence="3 4">
    <name type="scientific">Thalassoglobus polymorphus</name>
    <dbReference type="NCBI Taxonomy" id="2527994"/>
    <lineage>
        <taxon>Bacteria</taxon>
        <taxon>Pseudomonadati</taxon>
        <taxon>Planctomycetota</taxon>
        <taxon>Planctomycetia</taxon>
        <taxon>Planctomycetales</taxon>
        <taxon>Planctomycetaceae</taxon>
        <taxon>Thalassoglobus</taxon>
    </lineage>
</organism>
<evidence type="ECO:0000256" key="1">
    <source>
        <dbReference type="ARBA" id="ARBA00008007"/>
    </source>
</evidence>
<dbReference type="InterPro" id="IPR029057">
    <property type="entry name" value="PRTase-like"/>
</dbReference>